<gene>
    <name evidence="1" type="ORF">DN745_02540</name>
</gene>
<dbReference type="AlphaFoldDB" id="A0A2Z4FHW4"/>
<dbReference type="KEGG" id="bsed:DN745_02540"/>
<organism evidence="1 2">
    <name type="scientific">Bradymonas sediminis</name>
    <dbReference type="NCBI Taxonomy" id="1548548"/>
    <lineage>
        <taxon>Bacteria</taxon>
        <taxon>Deltaproteobacteria</taxon>
        <taxon>Bradymonadales</taxon>
        <taxon>Bradymonadaceae</taxon>
        <taxon>Bradymonas</taxon>
    </lineage>
</organism>
<reference evidence="1 2" key="1">
    <citation type="submission" date="2018-06" db="EMBL/GenBank/DDBJ databases">
        <title>Lujinxingia sediminis gen. nov. sp. nov., a new facultative anaerobic member of the class Deltaproteobacteria, and proposal of Lujinxingaceae fam. nov.</title>
        <authorList>
            <person name="Guo L.-Y."/>
            <person name="Li C.-M."/>
            <person name="Wang S."/>
            <person name="Du Z.-J."/>
        </authorList>
    </citation>
    <scope>NUCLEOTIDE SEQUENCE [LARGE SCALE GENOMIC DNA]</scope>
    <source>
        <strain evidence="1 2">FA350</strain>
    </source>
</reference>
<sequence>MGGCGGPSVGIAKYASDFEVAAETSFTQPSEPSKGGAHAMNAGAPARCDGLLADQYEFGN</sequence>
<name>A0A2Z4FHW4_9DELT</name>
<protein>
    <submittedName>
        <fullName evidence="1">Uncharacterized protein</fullName>
    </submittedName>
</protein>
<dbReference type="Proteomes" id="UP000249799">
    <property type="component" value="Chromosome"/>
</dbReference>
<dbReference type="EMBL" id="CP030032">
    <property type="protein sequence ID" value="AWV88276.1"/>
    <property type="molecule type" value="Genomic_DNA"/>
</dbReference>
<accession>A0A2Z4FHW4</accession>
<evidence type="ECO:0000313" key="1">
    <source>
        <dbReference type="EMBL" id="AWV88276.1"/>
    </source>
</evidence>
<proteinExistence type="predicted"/>
<keyword evidence="2" id="KW-1185">Reference proteome</keyword>
<evidence type="ECO:0000313" key="2">
    <source>
        <dbReference type="Proteomes" id="UP000249799"/>
    </source>
</evidence>